<protein>
    <submittedName>
        <fullName evidence="1">Uncharacterized protein</fullName>
    </submittedName>
</protein>
<dbReference type="Proteomes" id="UP001341840">
    <property type="component" value="Unassembled WGS sequence"/>
</dbReference>
<keyword evidence="2" id="KW-1185">Reference proteome</keyword>
<evidence type="ECO:0000313" key="2">
    <source>
        <dbReference type="Proteomes" id="UP001341840"/>
    </source>
</evidence>
<gene>
    <name evidence="1" type="ORF">PIB30_093557</name>
</gene>
<accession>A0ABU6TUK3</accession>
<proteinExistence type="predicted"/>
<reference evidence="1 2" key="1">
    <citation type="journal article" date="2023" name="Plants (Basel)">
        <title>Bridging the Gap: Combining Genomics and Transcriptomics Approaches to Understand Stylosanthes scabra, an Orphan Legume from the Brazilian Caatinga.</title>
        <authorList>
            <person name="Ferreira-Neto J.R.C."/>
            <person name="da Silva M.D."/>
            <person name="Binneck E."/>
            <person name="de Melo N.F."/>
            <person name="da Silva R.H."/>
            <person name="de Melo A.L.T.M."/>
            <person name="Pandolfi V."/>
            <person name="Bustamante F.O."/>
            <person name="Brasileiro-Vidal A.C."/>
            <person name="Benko-Iseppon A.M."/>
        </authorList>
    </citation>
    <scope>NUCLEOTIDE SEQUENCE [LARGE SCALE GENOMIC DNA]</scope>
    <source>
        <tissue evidence="1">Leaves</tissue>
    </source>
</reference>
<organism evidence="1 2">
    <name type="scientific">Stylosanthes scabra</name>
    <dbReference type="NCBI Taxonomy" id="79078"/>
    <lineage>
        <taxon>Eukaryota</taxon>
        <taxon>Viridiplantae</taxon>
        <taxon>Streptophyta</taxon>
        <taxon>Embryophyta</taxon>
        <taxon>Tracheophyta</taxon>
        <taxon>Spermatophyta</taxon>
        <taxon>Magnoliopsida</taxon>
        <taxon>eudicotyledons</taxon>
        <taxon>Gunneridae</taxon>
        <taxon>Pentapetalae</taxon>
        <taxon>rosids</taxon>
        <taxon>fabids</taxon>
        <taxon>Fabales</taxon>
        <taxon>Fabaceae</taxon>
        <taxon>Papilionoideae</taxon>
        <taxon>50 kb inversion clade</taxon>
        <taxon>dalbergioids sensu lato</taxon>
        <taxon>Dalbergieae</taxon>
        <taxon>Pterocarpus clade</taxon>
        <taxon>Stylosanthes</taxon>
    </lineage>
</organism>
<sequence length="134" mass="15042">MSELEAVFLYNLGADSRRLGKSRIATCSGSPTEGSCICWCGCLTMSTWAASQLASRLRRHQSELLNPQRWKRKRPWVIQRRMIWTMLRALLHPLTLRRAVRALRNPVSYLSSLYPSGTASNSKGGGRAMLFSAA</sequence>
<comment type="caution">
    <text evidence="1">The sequence shown here is derived from an EMBL/GenBank/DDBJ whole genome shotgun (WGS) entry which is preliminary data.</text>
</comment>
<dbReference type="EMBL" id="JASCZI010092625">
    <property type="protein sequence ID" value="MED6152597.1"/>
    <property type="molecule type" value="Genomic_DNA"/>
</dbReference>
<name>A0ABU6TUK3_9FABA</name>
<evidence type="ECO:0000313" key="1">
    <source>
        <dbReference type="EMBL" id="MED6152597.1"/>
    </source>
</evidence>